<dbReference type="InterPro" id="IPR004556">
    <property type="entry name" value="HemK-like"/>
</dbReference>
<organism evidence="7">
    <name type="scientific">marine sediment metagenome</name>
    <dbReference type="NCBI Taxonomy" id="412755"/>
    <lineage>
        <taxon>unclassified sequences</taxon>
        <taxon>metagenomes</taxon>
        <taxon>ecological metagenomes</taxon>
    </lineage>
</organism>
<dbReference type="PROSITE" id="PS00092">
    <property type="entry name" value="N6_MTASE"/>
    <property type="match status" value="1"/>
</dbReference>
<dbReference type="InterPro" id="IPR029063">
    <property type="entry name" value="SAM-dependent_MTases_sf"/>
</dbReference>
<dbReference type="PANTHER" id="PTHR18895:SF74">
    <property type="entry name" value="MTRF1L RELEASE FACTOR GLUTAMINE METHYLTRANSFERASE"/>
    <property type="match status" value="1"/>
</dbReference>
<feature type="domain" description="Methyltransferase small" evidence="6">
    <location>
        <begin position="81"/>
        <end position="166"/>
    </location>
</feature>
<evidence type="ECO:0000256" key="5">
    <source>
        <dbReference type="ARBA" id="ARBA00048391"/>
    </source>
</evidence>
<comment type="caution">
    <text evidence="7">The sequence shown here is derived from an EMBL/GenBank/DDBJ whole genome shotgun (WGS) entry which is preliminary data.</text>
</comment>
<sequence>MIQNFKQEIRWLLEEKYESNLTEKASRDIERIKHGEPVAYVIGFVDFLGCRIDLSMHPLIPRPETEYWVEHVIKEMRGTGASIRCLDMCAGSGCIGIAVLHHIAEASIDFAEKDESMLKQVRINAKQNHISERRFCTITSNLFSNITGRYDYILVNPPYVAQNDSTVQESVLRWEPRGALFAEHDGLAIIERILKHAPNYLVPGGVLYLEHGTAQRAQVESLARKYGYRCNSYKDQYSVDRFVRCTA</sequence>
<accession>A0A0F9DPL4</accession>
<dbReference type="InterPro" id="IPR007848">
    <property type="entry name" value="Small_mtfrase_dom"/>
</dbReference>
<keyword evidence="2" id="KW-0489">Methyltransferase</keyword>
<dbReference type="NCBIfam" id="TIGR03534">
    <property type="entry name" value="RF_mod_PrmC"/>
    <property type="match status" value="1"/>
</dbReference>
<dbReference type="EMBL" id="LAZR01028064">
    <property type="protein sequence ID" value="KKL63728.1"/>
    <property type="molecule type" value="Genomic_DNA"/>
</dbReference>
<evidence type="ECO:0000256" key="1">
    <source>
        <dbReference type="ARBA" id="ARBA00012771"/>
    </source>
</evidence>
<evidence type="ECO:0000256" key="3">
    <source>
        <dbReference type="ARBA" id="ARBA00022679"/>
    </source>
</evidence>
<dbReference type="GO" id="GO:0102559">
    <property type="term" value="F:peptide chain release factor N(5)-glutamine methyltransferase activity"/>
    <property type="evidence" value="ECO:0007669"/>
    <property type="project" value="UniProtKB-EC"/>
</dbReference>
<reference evidence="7" key="1">
    <citation type="journal article" date="2015" name="Nature">
        <title>Complex archaea that bridge the gap between prokaryotes and eukaryotes.</title>
        <authorList>
            <person name="Spang A."/>
            <person name="Saw J.H."/>
            <person name="Jorgensen S.L."/>
            <person name="Zaremba-Niedzwiedzka K."/>
            <person name="Martijn J."/>
            <person name="Lind A.E."/>
            <person name="van Eijk R."/>
            <person name="Schleper C."/>
            <person name="Guy L."/>
            <person name="Ettema T.J."/>
        </authorList>
    </citation>
    <scope>NUCLEOTIDE SEQUENCE</scope>
</reference>
<dbReference type="PANTHER" id="PTHR18895">
    <property type="entry name" value="HEMK METHYLTRANSFERASE"/>
    <property type="match status" value="1"/>
</dbReference>
<dbReference type="AlphaFoldDB" id="A0A0F9DPL4"/>
<dbReference type="InterPro" id="IPR019874">
    <property type="entry name" value="RF_methyltr_PrmC"/>
</dbReference>
<dbReference type="GO" id="GO:0003676">
    <property type="term" value="F:nucleic acid binding"/>
    <property type="evidence" value="ECO:0007669"/>
    <property type="project" value="InterPro"/>
</dbReference>
<protein>
    <recommendedName>
        <fullName evidence="1">peptide chain release factor N(5)-glutamine methyltransferase</fullName>
        <ecNumber evidence="1">2.1.1.297</ecNumber>
    </recommendedName>
</protein>
<dbReference type="InterPro" id="IPR050320">
    <property type="entry name" value="N5-glutamine_MTase"/>
</dbReference>
<gene>
    <name evidence="7" type="ORF">LCGC14_2172200</name>
</gene>
<dbReference type="SUPFAM" id="SSF53335">
    <property type="entry name" value="S-adenosyl-L-methionine-dependent methyltransferases"/>
    <property type="match status" value="1"/>
</dbReference>
<dbReference type="Gene3D" id="3.40.50.150">
    <property type="entry name" value="Vaccinia Virus protein VP39"/>
    <property type="match status" value="1"/>
</dbReference>
<evidence type="ECO:0000256" key="4">
    <source>
        <dbReference type="ARBA" id="ARBA00022691"/>
    </source>
</evidence>
<comment type="catalytic activity">
    <reaction evidence="5">
        <text>L-glutaminyl-[peptide chain release factor] + S-adenosyl-L-methionine = N(5)-methyl-L-glutaminyl-[peptide chain release factor] + S-adenosyl-L-homocysteine + H(+)</text>
        <dbReference type="Rhea" id="RHEA:42896"/>
        <dbReference type="Rhea" id="RHEA-COMP:10271"/>
        <dbReference type="Rhea" id="RHEA-COMP:10272"/>
        <dbReference type="ChEBI" id="CHEBI:15378"/>
        <dbReference type="ChEBI" id="CHEBI:30011"/>
        <dbReference type="ChEBI" id="CHEBI:57856"/>
        <dbReference type="ChEBI" id="CHEBI:59789"/>
        <dbReference type="ChEBI" id="CHEBI:61891"/>
        <dbReference type="EC" id="2.1.1.297"/>
    </reaction>
</comment>
<dbReference type="InterPro" id="IPR002052">
    <property type="entry name" value="DNA_methylase_N6_adenine_CS"/>
</dbReference>
<dbReference type="GO" id="GO:0032259">
    <property type="term" value="P:methylation"/>
    <property type="evidence" value="ECO:0007669"/>
    <property type="project" value="UniProtKB-KW"/>
</dbReference>
<evidence type="ECO:0000259" key="6">
    <source>
        <dbReference type="Pfam" id="PF05175"/>
    </source>
</evidence>
<dbReference type="CDD" id="cd02440">
    <property type="entry name" value="AdoMet_MTases"/>
    <property type="match status" value="1"/>
</dbReference>
<keyword evidence="4" id="KW-0949">S-adenosyl-L-methionine</keyword>
<dbReference type="NCBIfam" id="TIGR00536">
    <property type="entry name" value="hemK_fam"/>
    <property type="match status" value="1"/>
</dbReference>
<name>A0A0F9DPL4_9ZZZZ</name>
<evidence type="ECO:0000256" key="2">
    <source>
        <dbReference type="ARBA" id="ARBA00022603"/>
    </source>
</evidence>
<evidence type="ECO:0000313" key="7">
    <source>
        <dbReference type="EMBL" id="KKL63728.1"/>
    </source>
</evidence>
<keyword evidence="3" id="KW-0808">Transferase</keyword>
<dbReference type="EC" id="2.1.1.297" evidence="1"/>
<dbReference type="Pfam" id="PF05175">
    <property type="entry name" value="MTS"/>
    <property type="match status" value="1"/>
</dbReference>
<proteinExistence type="predicted"/>